<keyword evidence="4" id="KW-1185">Reference proteome</keyword>
<dbReference type="InterPro" id="IPR013320">
    <property type="entry name" value="ConA-like_dom_sf"/>
</dbReference>
<evidence type="ECO:0000313" key="3">
    <source>
        <dbReference type="EMBL" id="TQL58946.1"/>
    </source>
</evidence>
<evidence type="ECO:0000256" key="1">
    <source>
        <dbReference type="SAM" id="MobiDB-lite"/>
    </source>
</evidence>
<protein>
    <submittedName>
        <fullName evidence="3">Concanavalin A-like lectin/glucanase superfamily protein</fullName>
    </submittedName>
</protein>
<feature type="signal peptide" evidence="2">
    <location>
        <begin position="1"/>
        <end position="40"/>
    </location>
</feature>
<feature type="compositionally biased region" description="Basic residues" evidence="1">
    <location>
        <begin position="10"/>
        <end position="19"/>
    </location>
</feature>
<name>A0A542ZF19_9MICO</name>
<dbReference type="OrthoDB" id="5190061at2"/>
<evidence type="ECO:0000313" key="4">
    <source>
        <dbReference type="Proteomes" id="UP000319514"/>
    </source>
</evidence>
<keyword evidence="3" id="KW-0430">Lectin</keyword>
<organism evidence="3 4">
    <name type="scientific">Oryzihumus leptocrescens</name>
    <dbReference type="NCBI Taxonomy" id="297536"/>
    <lineage>
        <taxon>Bacteria</taxon>
        <taxon>Bacillati</taxon>
        <taxon>Actinomycetota</taxon>
        <taxon>Actinomycetes</taxon>
        <taxon>Micrococcales</taxon>
        <taxon>Intrasporangiaceae</taxon>
        <taxon>Oryzihumus</taxon>
    </lineage>
</organism>
<feature type="region of interest" description="Disordered" evidence="1">
    <location>
        <begin position="1"/>
        <end position="20"/>
    </location>
</feature>
<dbReference type="Proteomes" id="UP000319514">
    <property type="component" value="Unassembled WGS sequence"/>
</dbReference>
<feature type="chain" id="PRO_5038971711" evidence="2">
    <location>
        <begin position="41"/>
        <end position="256"/>
    </location>
</feature>
<dbReference type="AlphaFoldDB" id="A0A542ZF19"/>
<dbReference type="GO" id="GO:0030246">
    <property type="term" value="F:carbohydrate binding"/>
    <property type="evidence" value="ECO:0007669"/>
    <property type="project" value="UniProtKB-KW"/>
</dbReference>
<keyword evidence="2" id="KW-0732">Signal</keyword>
<dbReference type="Pfam" id="PF13385">
    <property type="entry name" value="Laminin_G_3"/>
    <property type="match status" value="1"/>
</dbReference>
<accession>A0A542ZF19</accession>
<dbReference type="EMBL" id="VFOQ01000001">
    <property type="protein sequence ID" value="TQL58946.1"/>
    <property type="molecule type" value="Genomic_DNA"/>
</dbReference>
<comment type="caution">
    <text evidence="3">The sequence shown here is derived from an EMBL/GenBank/DDBJ whole genome shotgun (WGS) entry which is preliminary data.</text>
</comment>
<gene>
    <name evidence="3" type="ORF">FB474_0289</name>
</gene>
<proteinExistence type="predicted"/>
<evidence type="ECO:0000256" key="2">
    <source>
        <dbReference type="SAM" id="SignalP"/>
    </source>
</evidence>
<dbReference type="SUPFAM" id="SSF49899">
    <property type="entry name" value="Concanavalin A-like lectins/glucanases"/>
    <property type="match status" value="1"/>
</dbReference>
<sequence>MTPRIPSRDRHTRKPRAARAHTSLAAVVTGLLTTASLAVAAPADAARAPSAGTVVGLWHMDEAPGAGTMVDSSGLGHNGTISTGVTTGTPSDDGTTGYTFTQTGGVVRVPNDSTLNPGTSPLTLSIHLRMAANVPAGDYNVVEKGTATATGGAYKLEINATHTGPKFGFPDCAFNGATGSHAKAFAPASILDGKWHVVTCHLNTTQAWVELDGHSGKTVAWQGDSIANSADLTIGAKPNATHGYVGDADEATLVIG</sequence>
<dbReference type="Gene3D" id="2.60.120.200">
    <property type="match status" value="1"/>
</dbReference>
<reference evidence="3 4" key="1">
    <citation type="submission" date="2019-06" db="EMBL/GenBank/DDBJ databases">
        <title>Sequencing the genomes of 1000 actinobacteria strains.</title>
        <authorList>
            <person name="Klenk H.-P."/>
        </authorList>
    </citation>
    <scope>NUCLEOTIDE SEQUENCE [LARGE SCALE GENOMIC DNA]</scope>
    <source>
        <strain evidence="3 4">DSM 18082</strain>
    </source>
</reference>